<dbReference type="OrthoDB" id="9785310at2"/>
<dbReference type="Pfam" id="PF07155">
    <property type="entry name" value="ECF-ribofla_trS"/>
    <property type="match status" value="1"/>
</dbReference>
<feature type="transmembrane region" description="Helical" evidence="3">
    <location>
        <begin position="113"/>
        <end position="138"/>
    </location>
</feature>
<dbReference type="GO" id="GO:0016020">
    <property type="term" value="C:membrane"/>
    <property type="evidence" value="ECO:0007669"/>
    <property type="project" value="InterPro"/>
</dbReference>
<dbReference type="KEGG" id="ccel:CCDG5_1750"/>
<feature type="transmembrane region" description="Helical" evidence="3">
    <location>
        <begin position="42"/>
        <end position="69"/>
    </location>
</feature>
<accession>A0A078KUU7</accession>
<organism evidence="4 5">
    <name type="scientific">[Clostridium] cellulosi</name>
    <dbReference type="NCBI Taxonomy" id="29343"/>
    <lineage>
        <taxon>Bacteria</taxon>
        <taxon>Bacillati</taxon>
        <taxon>Bacillota</taxon>
        <taxon>Clostridia</taxon>
        <taxon>Eubacteriales</taxon>
        <taxon>Oscillospiraceae</taxon>
        <taxon>Oscillospiraceae incertae sedis</taxon>
    </lineage>
</organism>
<evidence type="ECO:0000256" key="3">
    <source>
        <dbReference type="SAM" id="Phobius"/>
    </source>
</evidence>
<feature type="transmembrane region" description="Helical" evidence="3">
    <location>
        <begin position="12"/>
        <end position="30"/>
    </location>
</feature>
<evidence type="ECO:0000256" key="2">
    <source>
        <dbReference type="ARBA" id="ARBA00022989"/>
    </source>
</evidence>
<dbReference type="Proteomes" id="UP000032431">
    <property type="component" value="Chromosome I"/>
</dbReference>
<dbReference type="EMBL" id="LM995447">
    <property type="protein sequence ID" value="CDZ24849.1"/>
    <property type="molecule type" value="Genomic_DNA"/>
</dbReference>
<evidence type="ECO:0000313" key="4">
    <source>
        <dbReference type="EMBL" id="CDZ24849.1"/>
    </source>
</evidence>
<keyword evidence="2 3" id="KW-1133">Transmembrane helix</keyword>
<dbReference type="PANTHER" id="PTHR37815:SF3">
    <property type="entry name" value="UPF0397 PROTEIN SPR0429"/>
    <property type="match status" value="1"/>
</dbReference>
<feature type="transmembrane region" description="Helical" evidence="3">
    <location>
        <begin position="81"/>
        <end position="101"/>
    </location>
</feature>
<keyword evidence="5" id="KW-1185">Reference proteome</keyword>
<dbReference type="HOGENOM" id="CLU_084705_0_0_9"/>
<gene>
    <name evidence="4" type="ORF">CCDG5_1750</name>
</gene>
<dbReference type="PANTHER" id="PTHR37815">
    <property type="entry name" value="UPF0397 PROTEIN BC_2624-RELATED"/>
    <property type="match status" value="1"/>
</dbReference>
<dbReference type="InterPro" id="IPR009825">
    <property type="entry name" value="ECF_substrate-spec-like"/>
</dbReference>
<keyword evidence="1 3" id="KW-0812">Transmembrane</keyword>
<sequence>MDSVNLKKTRFMVFTALMAALSFAATYIHIQFSLGGASSSMVHLGSAVCFIAALLLGDLAGGLAGGIGMTLYDLLNGYMMTAPWTLVIKFLTGFVVGKIAWSRGRRGNDQKTNFIACLAGGAVSLVGYAICDFVNSLIKFYTGSAHTGNAITLALVKVGTGIVGSLATTLIAIIIAVPFNDSIKKALSKSKLLQD</sequence>
<evidence type="ECO:0000313" key="5">
    <source>
        <dbReference type="Proteomes" id="UP000032431"/>
    </source>
</evidence>
<keyword evidence="3" id="KW-0472">Membrane</keyword>
<dbReference type="PATRIC" id="fig|29343.3.peg.1838"/>
<dbReference type="STRING" id="29343.CCDG5_1750"/>
<proteinExistence type="predicted"/>
<evidence type="ECO:0000256" key="1">
    <source>
        <dbReference type="ARBA" id="ARBA00022692"/>
    </source>
</evidence>
<dbReference type="AlphaFoldDB" id="A0A078KUU7"/>
<reference evidence="5" key="1">
    <citation type="submission" date="2014-07" db="EMBL/GenBank/DDBJ databases">
        <authorList>
            <person name="Wibberg D."/>
        </authorList>
    </citation>
    <scope>NUCLEOTIDE SEQUENCE [LARGE SCALE GENOMIC DNA]</scope>
    <source>
        <strain evidence="5">DG5</strain>
    </source>
</reference>
<protein>
    <submittedName>
        <fullName evidence="4">Putative membrane protein</fullName>
    </submittedName>
</protein>
<name>A0A078KUU7_9FIRM</name>
<dbReference type="Gene3D" id="1.10.1760.20">
    <property type="match status" value="1"/>
</dbReference>
<feature type="transmembrane region" description="Helical" evidence="3">
    <location>
        <begin position="158"/>
        <end position="179"/>
    </location>
</feature>